<gene>
    <name evidence="2" type="ORF">M421DRAFT_4956</name>
</gene>
<feature type="region of interest" description="Disordered" evidence="1">
    <location>
        <begin position="1"/>
        <end position="60"/>
    </location>
</feature>
<reference evidence="2" key="1">
    <citation type="journal article" date="2020" name="Stud. Mycol.">
        <title>101 Dothideomycetes genomes: a test case for predicting lifestyles and emergence of pathogens.</title>
        <authorList>
            <person name="Haridas S."/>
            <person name="Albert R."/>
            <person name="Binder M."/>
            <person name="Bloem J."/>
            <person name="Labutti K."/>
            <person name="Salamov A."/>
            <person name="Andreopoulos B."/>
            <person name="Baker S."/>
            <person name="Barry K."/>
            <person name="Bills G."/>
            <person name="Bluhm B."/>
            <person name="Cannon C."/>
            <person name="Castanera R."/>
            <person name="Culley D."/>
            <person name="Daum C."/>
            <person name="Ezra D."/>
            <person name="Gonzalez J."/>
            <person name="Henrissat B."/>
            <person name="Kuo A."/>
            <person name="Liang C."/>
            <person name="Lipzen A."/>
            <person name="Lutzoni F."/>
            <person name="Magnuson J."/>
            <person name="Mondo S."/>
            <person name="Nolan M."/>
            <person name="Ohm R."/>
            <person name="Pangilinan J."/>
            <person name="Park H.-J."/>
            <person name="Ramirez L."/>
            <person name="Alfaro M."/>
            <person name="Sun H."/>
            <person name="Tritt A."/>
            <person name="Yoshinaga Y."/>
            <person name="Zwiers L.-H."/>
            <person name="Turgeon B."/>
            <person name="Goodwin S."/>
            <person name="Spatafora J."/>
            <person name="Crous P."/>
            <person name="Grigoriev I."/>
        </authorList>
    </citation>
    <scope>NUCLEOTIDE SEQUENCE</scope>
    <source>
        <strain evidence="2">CBS 183.55</strain>
    </source>
</reference>
<organism evidence="2 3">
    <name type="scientific">Didymella exigua CBS 183.55</name>
    <dbReference type="NCBI Taxonomy" id="1150837"/>
    <lineage>
        <taxon>Eukaryota</taxon>
        <taxon>Fungi</taxon>
        <taxon>Dikarya</taxon>
        <taxon>Ascomycota</taxon>
        <taxon>Pezizomycotina</taxon>
        <taxon>Dothideomycetes</taxon>
        <taxon>Pleosporomycetidae</taxon>
        <taxon>Pleosporales</taxon>
        <taxon>Pleosporineae</taxon>
        <taxon>Didymellaceae</taxon>
        <taxon>Didymella</taxon>
    </lineage>
</organism>
<dbReference type="RefSeq" id="XP_033448732.1">
    <property type="nucleotide sequence ID" value="XM_033594778.1"/>
</dbReference>
<keyword evidence="3" id="KW-1185">Reference proteome</keyword>
<evidence type="ECO:0000313" key="3">
    <source>
        <dbReference type="Proteomes" id="UP000800082"/>
    </source>
</evidence>
<evidence type="ECO:0000256" key="1">
    <source>
        <dbReference type="SAM" id="MobiDB-lite"/>
    </source>
</evidence>
<dbReference type="AlphaFoldDB" id="A0A6A5RN86"/>
<feature type="compositionally biased region" description="Polar residues" evidence="1">
    <location>
        <begin position="11"/>
        <end position="30"/>
    </location>
</feature>
<feature type="compositionally biased region" description="Low complexity" evidence="1">
    <location>
        <begin position="31"/>
        <end position="48"/>
    </location>
</feature>
<proteinExistence type="predicted"/>
<dbReference type="EMBL" id="ML978968">
    <property type="protein sequence ID" value="KAF1928484.1"/>
    <property type="molecule type" value="Genomic_DNA"/>
</dbReference>
<evidence type="ECO:0000313" key="2">
    <source>
        <dbReference type="EMBL" id="KAF1928484.1"/>
    </source>
</evidence>
<accession>A0A6A5RN86</accession>
<name>A0A6A5RN86_9PLEO</name>
<protein>
    <submittedName>
        <fullName evidence="2">Uncharacterized protein</fullName>
    </submittedName>
</protein>
<dbReference type="GeneID" id="54352446"/>
<dbReference type="Proteomes" id="UP000800082">
    <property type="component" value="Unassembled WGS sequence"/>
</dbReference>
<sequence length="60" mass="6012">MARHRLLLFQPQAQSSARATPTMSSASNSRTPPSHTALATATSATPAGPNVPTGASASPP</sequence>